<dbReference type="CDD" id="cd00455">
    <property type="entry name" value="nuc_hydro"/>
    <property type="match status" value="1"/>
</dbReference>
<evidence type="ECO:0000256" key="1">
    <source>
        <dbReference type="ARBA" id="ARBA00022801"/>
    </source>
</evidence>
<dbReference type="EMBL" id="CP095075">
    <property type="protein sequence ID" value="UOR13036.1"/>
    <property type="molecule type" value="Genomic_DNA"/>
</dbReference>
<protein>
    <submittedName>
        <fullName evidence="4">Nucleoside hydrolase</fullName>
    </submittedName>
</protein>
<dbReference type="PANTHER" id="PTHR12304:SF4">
    <property type="entry name" value="URIDINE NUCLEOSIDASE"/>
    <property type="match status" value="1"/>
</dbReference>
<sequence length="317" mass="35088">MKKVILFADTGIDDAIALIYALNNPQIDLLGVVSGYGNIEREKAYRNVEYLLELAGWTDIPVISGATRPLNGEDPVFFPNIHGVEGLGPIQPPIPEERYANRTNFRKLFRLIKKNPGEITIVNVGRCTSLAMAWYLSPEVMGDVKETFVMGGAFLVPGNATEVAEANFFGDATAANFICQNVASLTIIPLNVTREALLTPNEVDFIAARANTRLEKIIDPILDFYYEVYQEQEPGIEGTPQHDLAALMAALDLPGLFTYKKRKVRVQHEESYANGLSIADFRPGTTNCSGEGCSRIAMELDRTEFVKQVMKVLAKKR</sequence>
<keyword evidence="1 4" id="KW-0378">Hydrolase</keyword>
<keyword evidence="5" id="KW-1185">Reference proteome</keyword>
<dbReference type="InterPro" id="IPR023186">
    <property type="entry name" value="IUNH"/>
</dbReference>
<feature type="domain" description="Inosine/uridine-preferring nucleoside hydrolase" evidence="3">
    <location>
        <begin position="4"/>
        <end position="306"/>
    </location>
</feature>
<dbReference type="Gene3D" id="3.90.245.10">
    <property type="entry name" value="Ribonucleoside hydrolase-like"/>
    <property type="match status" value="1"/>
</dbReference>
<reference evidence="4" key="1">
    <citation type="submission" date="2022-04" db="EMBL/GenBank/DDBJ databases">
        <title>Halobacillus sp. isolated from saltern.</title>
        <authorList>
            <person name="Won M."/>
            <person name="Lee C.-M."/>
            <person name="Woen H.-Y."/>
            <person name="Kwon S.-W."/>
        </authorList>
    </citation>
    <scope>NUCLEOTIDE SEQUENCE</scope>
    <source>
        <strain evidence="4">SSHM10-5</strain>
    </source>
</reference>
<accession>A0ABY4HER3</accession>
<dbReference type="PANTHER" id="PTHR12304">
    <property type="entry name" value="INOSINE-URIDINE PREFERRING NUCLEOSIDE HYDROLASE"/>
    <property type="match status" value="1"/>
</dbReference>
<gene>
    <name evidence="4" type="ORF">MUO15_05935</name>
</gene>
<evidence type="ECO:0000259" key="3">
    <source>
        <dbReference type="Pfam" id="PF01156"/>
    </source>
</evidence>
<evidence type="ECO:0000256" key="2">
    <source>
        <dbReference type="ARBA" id="ARBA00023295"/>
    </source>
</evidence>
<dbReference type="InterPro" id="IPR036452">
    <property type="entry name" value="Ribo_hydro-like"/>
</dbReference>
<dbReference type="SUPFAM" id="SSF53590">
    <property type="entry name" value="Nucleoside hydrolase"/>
    <property type="match status" value="1"/>
</dbReference>
<organism evidence="4 5">
    <name type="scientific">Halobacillus amylolyticus</name>
    <dbReference type="NCBI Taxonomy" id="2932259"/>
    <lineage>
        <taxon>Bacteria</taxon>
        <taxon>Bacillati</taxon>
        <taxon>Bacillota</taxon>
        <taxon>Bacilli</taxon>
        <taxon>Bacillales</taxon>
        <taxon>Bacillaceae</taxon>
        <taxon>Halobacillus</taxon>
    </lineage>
</organism>
<dbReference type="GO" id="GO:0016787">
    <property type="term" value="F:hydrolase activity"/>
    <property type="evidence" value="ECO:0007669"/>
    <property type="project" value="UniProtKB-KW"/>
</dbReference>
<evidence type="ECO:0000313" key="4">
    <source>
        <dbReference type="EMBL" id="UOR13036.1"/>
    </source>
</evidence>
<dbReference type="Proteomes" id="UP000830326">
    <property type="component" value="Chromosome"/>
</dbReference>
<dbReference type="Pfam" id="PF01156">
    <property type="entry name" value="IU_nuc_hydro"/>
    <property type="match status" value="1"/>
</dbReference>
<evidence type="ECO:0000313" key="5">
    <source>
        <dbReference type="Proteomes" id="UP000830326"/>
    </source>
</evidence>
<dbReference type="InterPro" id="IPR001910">
    <property type="entry name" value="Inosine/uridine_hydrolase_dom"/>
</dbReference>
<name>A0ABY4HER3_9BACI</name>
<dbReference type="RefSeq" id="WP_245034321.1">
    <property type="nucleotide sequence ID" value="NZ_CP095075.1"/>
</dbReference>
<keyword evidence="2" id="KW-0326">Glycosidase</keyword>
<proteinExistence type="predicted"/>